<dbReference type="InterPro" id="IPR001394">
    <property type="entry name" value="Peptidase_C19_UCH"/>
</dbReference>
<keyword evidence="6 10" id="KW-0378">Hydrolase</keyword>
<sequence>MECPHLKQITKINNPFIKEGLILTNFECSVCRSKRNTWMCIHCGILNCDRYANDHANCHFKHKNHIIFIDCHSLSIYCYACDDFVINENCYKHFRKLRHILHRENSQLIRHIHNKVIDDDDVDDNDKKSTINHVNRHQNQIQKHKNKRKNSQKCQFKASGLRNLGNTCFMNAVLQSLCNIQLFSYYFKELPNSVCQSIENQDTLVTKELRKTILLLWEGGKSVISPESLFTVIWKIVPRFRGYQPQDAHEFLRYMLDRLHTELSSFNHNQYQQQHKIYSPNHNISILSTNNKSTMVTSIFGGILQNEVRCLICGNESRKHDPFFDLSLDIPQPSTQDSNGSNSNYLLTDCLSKFTELEELGETELYNCPTCKKKQRSSKKFWIRRLPNVLCLHLKRFKWSDCFRSKLDVHIRFPIKDLDMSPFILSNIHGTRNSCGSSLYDLAAIIVHHGNGVGSGHYTSYATHHDCWHHFNDSSVTICNEDTVMKSKAYILFYIRRQFVSINGST</sequence>
<dbReference type="PROSITE" id="PS50271">
    <property type="entry name" value="ZF_UBP"/>
    <property type="match status" value="1"/>
</dbReference>
<keyword evidence="11" id="KW-1185">Reference proteome</keyword>
<reference evidence="10 11" key="1">
    <citation type="journal article" date="2018" name="J. Allergy Clin. Immunol.">
        <title>High-quality assembly of Dermatophagoides pteronyssinus genome and transcriptome reveals a wide range of novel allergens.</title>
        <authorList>
            <person name="Liu X.Y."/>
            <person name="Yang K.Y."/>
            <person name="Wang M.Q."/>
            <person name="Kwok J.S."/>
            <person name="Zeng X."/>
            <person name="Yang Z."/>
            <person name="Xiao X.J."/>
            <person name="Lau C.P."/>
            <person name="Li Y."/>
            <person name="Huang Z.M."/>
            <person name="Ba J.G."/>
            <person name="Yim A.K."/>
            <person name="Ouyang C.Y."/>
            <person name="Ngai S.M."/>
            <person name="Chan T.F."/>
            <person name="Leung E.L."/>
            <person name="Liu L."/>
            <person name="Liu Z.G."/>
            <person name="Tsui S.K."/>
        </authorList>
    </citation>
    <scope>NUCLEOTIDE SEQUENCE [LARGE SCALE GENOMIC DNA]</scope>
    <source>
        <strain evidence="10">Derp</strain>
    </source>
</reference>
<keyword evidence="7" id="KW-0175">Coiled coil</keyword>
<keyword evidence="6" id="KW-0833">Ubl conjugation pathway</keyword>
<evidence type="ECO:0000259" key="9">
    <source>
        <dbReference type="PROSITE" id="PS50271"/>
    </source>
</evidence>
<dbReference type="GO" id="GO:0016787">
    <property type="term" value="F:hydrolase activity"/>
    <property type="evidence" value="ECO:0007669"/>
    <property type="project" value="UniProtKB-KW"/>
</dbReference>
<dbReference type="PROSITE" id="PS00972">
    <property type="entry name" value="USP_1"/>
    <property type="match status" value="1"/>
</dbReference>
<evidence type="ECO:0000256" key="6">
    <source>
        <dbReference type="RuleBase" id="RU366025"/>
    </source>
</evidence>
<dbReference type="InterPro" id="IPR018200">
    <property type="entry name" value="USP_CS"/>
</dbReference>
<comment type="caution">
    <text evidence="10">The sequence shown here is derived from an EMBL/GenBank/DDBJ whole genome shotgun (WGS) entry which is preliminary data.</text>
</comment>
<dbReference type="Gene3D" id="3.90.70.10">
    <property type="entry name" value="Cysteine proteinases"/>
    <property type="match status" value="1"/>
</dbReference>
<dbReference type="Gene3D" id="3.30.40.10">
    <property type="entry name" value="Zinc/RING finger domain, C3HC4 (zinc finger)"/>
    <property type="match status" value="1"/>
</dbReference>
<keyword evidence="4" id="KW-0862">Zinc</keyword>
<dbReference type="Pfam" id="PF02148">
    <property type="entry name" value="zf-UBP"/>
    <property type="match status" value="1"/>
</dbReference>
<feature type="domain" description="USP" evidence="8">
    <location>
        <begin position="159"/>
        <end position="497"/>
    </location>
</feature>
<evidence type="ECO:0000256" key="3">
    <source>
        <dbReference type="ARBA" id="ARBA00022771"/>
    </source>
</evidence>
<dbReference type="InterPro" id="IPR050185">
    <property type="entry name" value="Ub_carboxyl-term_hydrolase"/>
</dbReference>
<protein>
    <recommendedName>
        <fullName evidence="6">Ubiquitin carboxyl-terminal hydrolase</fullName>
        <ecNumber evidence="6">3.4.19.12</ecNumber>
    </recommendedName>
</protein>
<dbReference type="Pfam" id="PF00443">
    <property type="entry name" value="UCH"/>
    <property type="match status" value="1"/>
</dbReference>
<gene>
    <name evidence="10" type="primary">USP3</name>
    <name evidence="10" type="ORF">DERP_009102</name>
</gene>
<dbReference type="PANTHER" id="PTHR21646:SF19">
    <property type="entry name" value="UBIQUITIN CARBOXYL-TERMINAL HYDROLASE 3"/>
    <property type="match status" value="1"/>
</dbReference>
<reference evidence="10 11" key="2">
    <citation type="journal article" date="2022" name="Mol. Biol. Evol.">
        <title>Comparative Genomics Reveals Insights into the Divergent Evolution of Astigmatic Mites and Household Pest Adaptations.</title>
        <authorList>
            <person name="Xiong Q."/>
            <person name="Wan A.T."/>
            <person name="Liu X."/>
            <person name="Fung C.S."/>
            <person name="Xiao X."/>
            <person name="Malainual N."/>
            <person name="Hou J."/>
            <person name="Wang L."/>
            <person name="Wang M."/>
            <person name="Yang K.Y."/>
            <person name="Cui Y."/>
            <person name="Leung E.L."/>
            <person name="Nong W."/>
            <person name="Shin S.K."/>
            <person name="Au S.W."/>
            <person name="Jeong K.Y."/>
            <person name="Chew F.T."/>
            <person name="Hui J.H."/>
            <person name="Leung T.F."/>
            <person name="Tungtrongchitr A."/>
            <person name="Zhong N."/>
            <person name="Liu Z."/>
            <person name="Tsui S.K."/>
        </authorList>
    </citation>
    <scope>NUCLEOTIDE SEQUENCE [LARGE SCALE GENOMIC DNA]</scope>
    <source>
        <strain evidence="10">Derp</strain>
    </source>
</reference>
<dbReference type="SUPFAM" id="SSF54001">
    <property type="entry name" value="Cysteine proteinases"/>
    <property type="match status" value="1"/>
</dbReference>
<dbReference type="InterPro" id="IPR038765">
    <property type="entry name" value="Papain-like_cys_pep_sf"/>
</dbReference>
<dbReference type="SUPFAM" id="SSF57850">
    <property type="entry name" value="RING/U-box"/>
    <property type="match status" value="1"/>
</dbReference>
<dbReference type="PROSITE" id="PS00973">
    <property type="entry name" value="USP_2"/>
    <property type="match status" value="1"/>
</dbReference>
<keyword evidence="6" id="KW-0645">Protease</keyword>
<organism evidence="10 11">
    <name type="scientific">Dermatophagoides pteronyssinus</name>
    <name type="common">European house dust mite</name>
    <dbReference type="NCBI Taxonomy" id="6956"/>
    <lineage>
        <taxon>Eukaryota</taxon>
        <taxon>Metazoa</taxon>
        <taxon>Ecdysozoa</taxon>
        <taxon>Arthropoda</taxon>
        <taxon>Chelicerata</taxon>
        <taxon>Arachnida</taxon>
        <taxon>Acari</taxon>
        <taxon>Acariformes</taxon>
        <taxon>Sarcoptiformes</taxon>
        <taxon>Astigmata</taxon>
        <taxon>Psoroptidia</taxon>
        <taxon>Analgoidea</taxon>
        <taxon>Pyroglyphidae</taxon>
        <taxon>Dermatophagoidinae</taxon>
        <taxon>Dermatophagoides</taxon>
    </lineage>
</organism>
<evidence type="ECO:0000256" key="4">
    <source>
        <dbReference type="ARBA" id="ARBA00022833"/>
    </source>
</evidence>
<dbReference type="PANTHER" id="PTHR21646">
    <property type="entry name" value="UBIQUITIN CARBOXYL-TERMINAL HYDROLASE"/>
    <property type="match status" value="1"/>
</dbReference>
<accession>A0ABQ8JQJ2</accession>
<dbReference type="InterPro" id="IPR001607">
    <property type="entry name" value="Znf_UBP"/>
</dbReference>
<dbReference type="PROSITE" id="PS50235">
    <property type="entry name" value="USP_3"/>
    <property type="match status" value="1"/>
</dbReference>
<comment type="catalytic activity">
    <reaction evidence="1 6">
        <text>Thiol-dependent hydrolysis of ester, thioester, amide, peptide and isopeptide bonds formed by the C-terminal Gly of ubiquitin (a 76-residue protein attached to proteins as an intracellular targeting signal).</text>
        <dbReference type="EC" id="3.4.19.12"/>
    </reaction>
</comment>
<feature type="coiled-coil region" evidence="7">
    <location>
        <begin position="127"/>
        <end position="154"/>
    </location>
</feature>
<feature type="domain" description="UBP-type" evidence="9">
    <location>
        <begin position="1"/>
        <end position="108"/>
    </location>
</feature>
<keyword evidence="2" id="KW-0479">Metal-binding</keyword>
<dbReference type="SMART" id="SM00290">
    <property type="entry name" value="ZnF_UBP"/>
    <property type="match status" value="1"/>
</dbReference>
<comment type="similarity">
    <text evidence="6">Belongs to the peptidase C19 family.</text>
</comment>
<keyword evidence="3 5" id="KW-0863">Zinc-finger</keyword>
<proteinExistence type="inferred from homology"/>
<evidence type="ECO:0000313" key="11">
    <source>
        <dbReference type="Proteomes" id="UP000887458"/>
    </source>
</evidence>
<name>A0ABQ8JQJ2_DERPT</name>
<dbReference type="Proteomes" id="UP000887458">
    <property type="component" value="Unassembled WGS sequence"/>
</dbReference>
<evidence type="ECO:0000256" key="1">
    <source>
        <dbReference type="ARBA" id="ARBA00000707"/>
    </source>
</evidence>
<dbReference type="InterPro" id="IPR028889">
    <property type="entry name" value="USP"/>
</dbReference>
<keyword evidence="6" id="KW-0788">Thiol protease</keyword>
<dbReference type="EC" id="3.4.19.12" evidence="6"/>
<evidence type="ECO:0000313" key="10">
    <source>
        <dbReference type="EMBL" id="KAH9424880.1"/>
    </source>
</evidence>
<evidence type="ECO:0000259" key="8">
    <source>
        <dbReference type="PROSITE" id="PS50235"/>
    </source>
</evidence>
<evidence type="ECO:0000256" key="7">
    <source>
        <dbReference type="SAM" id="Coils"/>
    </source>
</evidence>
<evidence type="ECO:0000256" key="2">
    <source>
        <dbReference type="ARBA" id="ARBA00022723"/>
    </source>
</evidence>
<dbReference type="InterPro" id="IPR013083">
    <property type="entry name" value="Znf_RING/FYVE/PHD"/>
</dbReference>
<evidence type="ECO:0000256" key="5">
    <source>
        <dbReference type="PROSITE-ProRule" id="PRU00502"/>
    </source>
</evidence>
<dbReference type="EMBL" id="NJHN03000024">
    <property type="protein sequence ID" value="KAH9424880.1"/>
    <property type="molecule type" value="Genomic_DNA"/>
</dbReference>